<dbReference type="InterPro" id="IPR002898">
    <property type="entry name" value="MotA_ExbB_proton_chnl"/>
</dbReference>
<comment type="subcellular location">
    <subcellularLocation>
        <location evidence="1">Cell membrane</location>
        <topology evidence="1">Multi-pass membrane protein</topology>
    </subcellularLocation>
</comment>
<keyword evidence="12" id="KW-1185">Reference proteome</keyword>
<dbReference type="GO" id="GO:0006935">
    <property type="term" value="P:chemotaxis"/>
    <property type="evidence" value="ECO:0007669"/>
    <property type="project" value="InterPro"/>
</dbReference>
<dbReference type="Proteomes" id="UP001056539">
    <property type="component" value="Chromosome"/>
</dbReference>
<name>A0AAX3BFA2_9SPIR</name>
<evidence type="ECO:0000256" key="9">
    <source>
        <dbReference type="SAM" id="Phobius"/>
    </source>
</evidence>
<dbReference type="GO" id="GO:0071978">
    <property type="term" value="P:bacterial-type flagellum-dependent swarming motility"/>
    <property type="evidence" value="ECO:0007669"/>
    <property type="project" value="InterPro"/>
</dbReference>
<organism evidence="11 12">
    <name type="scientific">Thermospira aquatica</name>
    <dbReference type="NCBI Taxonomy" id="2828656"/>
    <lineage>
        <taxon>Bacteria</taxon>
        <taxon>Pseudomonadati</taxon>
        <taxon>Spirochaetota</taxon>
        <taxon>Spirochaetia</taxon>
        <taxon>Brevinematales</taxon>
        <taxon>Thermospiraceae</taxon>
        <taxon>Thermospira</taxon>
    </lineage>
</organism>
<reference evidence="11" key="2">
    <citation type="submission" date="2022-06" db="EMBL/GenBank/DDBJ databases">
        <title>Thermospira aquatica gen. nov., sp. nov.</title>
        <authorList>
            <person name="Ben Ali Gam Z."/>
            <person name="Labat M."/>
        </authorList>
    </citation>
    <scope>NUCLEOTIDE SEQUENCE</scope>
    <source>
        <strain evidence="11">F1F22</strain>
    </source>
</reference>
<keyword evidence="5 9" id="KW-0812">Transmembrane</keyword>
<dbReference type="Pfam" id="PF01618">
    <property type="entry name" value="MotA_ExbB"/>
    <property type="match status" value="1"/>
</dbReference>
<dbReference type="PANTHER" id="PTHR30433">
    <property type="entry name" value="CHEMOTAXIS PROTEIN MOTA"/>
    <property type="match status" value="1"/>
</dbReference>
<dbReference type="GO" id="GO:0005886">
    <property type="term" value="C:plasma membrane"/>
    <property type="evidence" value="ECO:0007669"/>
    <property type="project" value="UniProtKB-SubCell"/>
</dbReference>
<evidence type="ECO:0000256" key="4">
    <source>
        <dbReference type="ARBA" id="ARBA00022475"/>
    </source>
</evidence>
<sequence length="258" mass="28472">MELAWLIGLAGGGGFLIFSFFLGSGGNLLIYWDLMSLFTTVFGSLGALLIATPMERFKLLPKIVGLTTKKVSIDPAATVETLVTFAEKARREGVLSLEDDVAEIPDPFLKKAIQLVVDGTDPEIVKNIMFNELDQMEKRHAQGKKMLDDWGYFAPAFGMVGTLQGLIAMLKNMTDVASIGQNMSTALITTLYGAIMANFLFLPWASRLDLYNQYEVLLKEIVVEGVLSIQAGDNPTILRERLNSFVPADKRTKQEVKE</sequence>
<evidence type="ECO:0000256" key="5">
    <source>
        <dbReference type="ARBA" id="ARBA00022692"/>
    </source>
</evidence>
<feature type="transmembrane region" description="Helical" evidence="9">
    <location>
        <begin position="182"/>
        <end position="202"/>
    </location>
</feature>
<gene>
    <name evidence="11" type="ORF">KDW03_03615</name>
</gene>
<evidence type="ECO:0000313" key="12">
    <source>
        <dbReference type="Proteomes" id="UP001056539"/>
    </source>
</evidence>
<evidence type="ECO:0000256" key="3">
    <source>
        <dbReference type="ARBA" id="ARBA00022448"/>
    </source>
</evidence>
<evidence type="ECO:0000256" key="2">
    <source>
        <dbReference type="ARBA" id="ARBA00008038"/>
    </source>
</evidence>
<proteinExistence type="inferred from homology"/>
<reference evidence="11" key="1">
    <citation type="submission" date="2021-04" db="EMBL/GenBank/DDBJ databases">
        <authorList>
            <person name="Postec A."/>
        </authorList>
    </citation>
    <scope>NUCLEOTIDE SEQUENCE</scope>
    <source>
        <strain evidence="11">F1F22</strain>
    </source>
</reference>
<protein>
    <submittedName>
        <fullName evidence="11">Motility protein A</fullName>
    </submittedName>
</protein>
<keyword evidence="8 9" id="KW-0472">Membrane</keyword>
<dbReference type="InterPro" id="IPR047055">
    <property type="entry name" value="MotA-like"/>
</dbReference>
<evidence type="ECO:0000259" key="10">
    <source>
        <dbReference type="Pfam" id="PF01618"/>
    </source>
</evidence>
<feature type="transmembrane region" description="Helical" evidence="9">
    <location>
        <begin position="150"/>
        <end position="170"/>
    </location>
</feature>
<dbReference type="InterPro" id="IPR000540">
    <property type="entry name" value="Flag_MotA_CS"/>
</dbReference>
<keyword evidence="6" id="KW-0283">Flagellar rotation</keyword>
<feature type="transmembrane region" description="Helical" evidence="9">
    <location>
        <begin position="5"/>
        <end position="23"/>
    </location>
</feature>
<feature type="domain" description="MotA/TolQ/ExbB proton channel" evidence="10">
    <location>
        <begin position="103"/>
        <end position="215"/>
    </location>
</feature>
<accession>A0AAX3BFA2</accession>
<keyword evidence="7 9" id="KW-1133">Transmembrane helix</keyword>
<keyword evidence="3" id="KW-0813">Transport</keyword>
<evidence type="ECO:0000256" key="6">
    <source>
        <dbReference type="ARBA" id="ARBA00022779"/>
    </source>
</evidence>
<dbReference type="PANTHER" id="PTHR30433:SF2">
    <property type="entry name" value="MOTILITY PROTEIN A"/>
    <property type="match status" value="1"/>
</dbReference>
<comment type="similarity">
    <text evidence="2">Belongs to the MotA family.</text>
</comment>
<feature type="transmembrane region" description="Helical" evidence="9">
    <location>
        <begin position="29"/>
        <end position="52"/>
    </location>
</feature>
<evidence type="ECO:0000256" key="7">
    <source>
        <dbReference type="ARBA" id="ARBA00022989"/>
    </source>
</evidence>
<dbReference type="KEGG" id="taqu:KDW03_03615"/>
<evidence type="ECO:0000256" key="8">
    <source>
        <dbReference type="ARBA" id="ARBA00023136"/>
    </source>
</evidence>
<dbReference type="RefSeq" id="WP_271436032.1">
    <property type="nucleotide sequence ID" value="NZ_CP073355.1"/>
</dbReference>
<dbReference type="PROSITE" id="PS01307">
    <property type="entry name" value="MOTA"/>
    <property type="match status" value="1"/>
</dbReference>
<dbReference type="AlphaFoldDB" id="A0AAX3BFA2"/>
<evidence type="ECO:0000256" key="1">
    <source>
        <dbReference type="ARBA" id="ARBA00004651"/>
    </source>
</evidence>
<keyword evidence="4" id="KW-1003">Cell membrane</keyword>
<dbReference type="EMBL" id="CP073355">
    <property type="protein sequence ID" value="URA10901.1"/>
    <property type="molecule type" value="Genomic_DNA"/>
</dbReference>
<evidence type="ECO:0000313" key="11">
    <source>
        <dbReference type="EMBL" id="URA10901.1"/>
    </source>
</evidence>